<keyword evidence="2" id="KW-1185">Reference proteome</keyword>
<dbReference type="PANTHER" id="PTHR35519:SF2">
    <property type="entry name" value="PH DOMAIN PROTEIN"/>
    <property type="match status" value="1"/>
</dbReference>
<dbReference type="Proteomes" id="UP000308054">
    <property type="component" value="Unassembled WGS sequence"/>
</dbReference>
<dbReference type="InterPro" id="IPR025187">
    <property type="entry name" value="DUF4112"/>
</dbReference>
<name>A0A4S2H404_9PROT</name>
<comment type="caution">
    <text evidence="1">The sequence shown here is derived from an EMBL/GenBank/DDBJ whole genome shotgun (WGS) entry which is preliminary data.</text>
</comment>
<dbReference type="OrthoDB" id="513552at2"/>
<sequence length="125" mass="13641">MMARAGSSRPGTGEAVHPALRRARRWSYLLDARYEIAGIRFGLDPVIGLVPVVGDLVTIGGGLIMLASAHQLGLSIWVKAKIVGYTLLDYLAGSIPVLGDIFDLFYTSHRYCLQAIERALERQEG</sequence>
<dbReference type="Pfam" id="PF13430">
    <property type="entry name" value="DUF4112"/>
    <property type="match status" value="1"/>
</dbReference>
<evidence type="ECO:0000313" key="1">
    <source>
        <dbReference type="EMBL" id="TGY90111.1"/>
    </source>
</evidence>
<dbReference type="PANTHER" id="PTHR35519">
    <property type="entry name" value="MEMBRANE PROTEINS"/>
    <property type="match status" value="1"/>
</dbReference>
<dbReference type="AlphaFoldDB" id="A0A4S2H404"/>
<accession>A0A4S2H404</accession>
<dbReference type="EMBL" id="SRXW01000001">
    <property type="protein sequence ID" value="TGY90111.1"/>
    <property type="molecule type" value="Genomic_DNA"/>
</dbReference>
<protein>
    <submittedName>
        <fullName evidence="1">DUF4112 domain-containing protein</fullName>
    </submittedName>
</protein>
<reference evidence="1 2" key="1">
    <citation type="journal article" date="2017" name="Int. J. Syst. Evol. Microbiol.">
        <title>Marinicauda algicola sp. nov., isolated from a marine red alga Rhodosorus marinus.</title>
        <authorList>
            <person name="Jeong S.E."/>
            <person name="Jeon S.H."/>
            <person name="Chun B.H."/>
            <person name="Kim D.W."/>
            <person name="Jeon C.O."/>
        </authorList>
    </citation>
    <scope>NUCLEOTIDE SEQUENCE [LARGE SCALE GENOMIC DNA]</scope>
    <source>
        <strain evidence="1 2">JCM 31718</strain>
    </source>
</reference>
<evidence type="ECO:0000313" key="2">
    <source>
        <dbReference type="Proteomes" id="UP000308054"/>
    </source>
</evidence>
<proteinExistence type="predicted"/>
<gene>
    <name evidence="1" type="ORF">E5163_02995</name>
</gene>
<organism evidence="1 2">
    <name type="scientific">Marinicauda algicola</name>
    <dbReference type="NCBI Taxonomy" id="2029849"/>
    <lineage>
        <taxon>Bacteria</taxon>
        <taxon>Pseudomonadati</taxon>
        <taxon>Pseudomonadota</taxon>
        <taxon>Alphaproteobacteria</taxon>
        <taxon>Maricaulales</taxon>
        <taxon>Maricaulaceae</taxon>
        <taxon>Marinicauda</taxon>
    </lineage>
</organism>
<dbReference type="RefSeq" id="WP_135994610.1">
    <property type="nucleotide sequence ID" value="NZ_CP071057.1"/>
</dbReference>